<dbReference type="GO" id="GO:0003886">
    <property type="term" value="F:DNA (cytosine-5-)-methyltransferase activity"/>
    <property type="evidence" value="ECO:0007669"/>
    <property type="project" value="UniProtKB-EC"/>
</dbReference>
<dbReference type="GO" id="GO:0009307">
    <property type="term" value="P:DNA restriction-modification system"/>
    <property type="evidence" value="ECO:0007669"/>
    <property type="project" value="UniProtKB-KW"/>
</dbReference>
<evidence type="ECO:0000256" key="8">
    <source>
        <dbReference type="RuleBase" id="RU000417"/>
    </source>
</evidence>
<sequence length="403" mass="45061">MPITQYQNNTSIYKKGDQKVYDITDEKRAWYRKISHESRLSKLSAEEGLIDSIHEINKPRFDPDLLMPQLESNGLTAISLFSGGGGLDLGFLRAGYQHIASYELILICKDTLTTNLESTNIYCGPDEGDVRKVNWNIYKDKVDIVHGGPPCQPFSVAGSRKGADDERNMWGEFSRAVNAMKPRVFIAENVLGILNPKFNDFVKKYILNELTDYSITTFKMHTADYGVPQIRERVFFVGFRNKPRLNKFTPPSPTHTWDHLGKNDSYPNCLLFDTGLEKTKGVRDCLGLHSIGFDNLAPTIRSAFTGKRNTTSILNSTAGQKSWGDMQIWPNGIQSSREKASAFPAKNKHFRLSVQDVGLIQGFPESWKFAGAVYQVLGQIGNSVSPPVAYHVAVSVANALKNT</sequence>
<feature type="active site" evidence="6">
    <location>
        <position position="151"/>
    </location>
</feature>
<dbReference type="REBASE" id="191601">
    <property type="entry name" value="M.TpsD3ORF12465P"/>
</dbReference>
<organism evidence="9 10">
    <name type="scientific">Thioflexithrix psekupsensis</name>
    <dbReference type="NCBI Taxonomy" id="1570016"/>
    <lineage>
        <taxon>Bacteria</taxon>
        <taxon>Pseudomonadati</taxon>
        <taxon>Pseudomonadota</taxon>
        <taxon>Gammaproteobacteria</taxon>
        <taxon>Thiotrichales</taxon>
        <taxon>Thioflexithrix</taxon>
    </lineage>
</organism>
<keyword evidence="1 6" id="KW-0489">Methyltransferase</keyword>
<dbReference type="PROSITE" id="PS00095">
    <property type="entry name" value="C5_MTASE_2"/>
    <property type="match status" value="1"/>
</dbReference>
<dbReference type="OrthoDB" id="9813719at2"/>
<protein>
    <recommendedName>
        <fullName evidence="8">Cytosine-specific methyltransferase</fullName>
        <ecNumber evidence="8">2.1.1.37</ecNumber>
    </recommendedName>
</protein>
<comment type="similarity">
    <text evidence="6 7">Belongs to the class I-like SAM-binding methyltransferase superfamily. C5-methyltransferase family.</text>
</comment>
<accession>A0A251X5Y0</accession>
<keyword evidence="2 6" id="KW-0808">Transferase</keyword>
<dbReference type="PROSITE" id="PS00094">
    <property type="entry name" value="C5_MTASE_1"/>
    <property type="match status" value="1"/>
</dbReference>
<name>A0A251X5Y0_9GAMM</name>
<keyword evidence="3 6" id="KW-0949">S-adenosyl-L-methionine</keyword>
<evidence type="ECO:0000256" key="1">
    <source>
        <dbReference type="ARBA" id="ARBA00022603"/>
    </source>
</evidence>
<dbReference type="SUPFAM" id="SSF53335">
    <property type="entry name" value="S-adenosyl-L-methionine-dependent methyltransferases"/>
    <property type="match status" value="1"/>
</dbReference>
<dbReference type="PANTHER" id="PTHR10629">
    <property type="entry name" value="CYTOSINE-SPECIFIC METHYLTRANSFERASE"/>
    <property type="match status" value="1"/>
</dbReference>
<evidence type="ECO:0000313" key="10">
    <source>
        <dbReference type="Proteomes" id="UP000194798"/>
    </source>
</evidence>
<reference evidence="9 10" key="1">
    <citation type="submission" date="2016-12" db="EMBL/GenBank/DDBJ databases">
        <title>Thioflexothrix psekupsii D3 genome sequencing and assembly.</title>
        <authorList>
            <person name="Fomenkov A."/>
            <person name="Vincze T."/>
            <person name="Grabovich M."/>
            <person name="Anton B.P."/>
            <person name="Dubinina G."/>
            <person name="Orlova M."/>
            <person name="Belousova E."/>
            <person name="Roberts R.J."/>
        </authorList>
    </citation>
    <scope>NUCLEOTIDE SEQUENCE [LARGE SCALE GENOMIC DNA]</scope>
    <source>
        <strain evidence="9">D3</strain>
    </source>
</reference>
<dbReference type="InterPro" id="IPR018117">
    <property type="entry name" value="C5_DNA_meth_AS"/>
</dbReference>
<evidence type="ECO:0000256" key="5">
    <source>
        <dbReference type="ARBA" id="ARBA00047422"/>
    </source>
</evidence>
<evidence type="ECO:0000256" key="2">
    <source>
        <dbReference type="ARBA" id="ARBA00022679"/>
    </source>
</evidence>
<dbReference type="InterPro" id="IPR031303">
    <property type="entry name" value="C5_meth_CS"/>
</dbReference>
<dbReference type="GO" id="GO:0044027">
    <property type="term" value="P:negative regulation of gene expression via chromosomal CpG island methylation"/>
    <property type="evidence" value="ECO:0007669"/>
    <property type="project" value="TreeGrafter"/>
</dbReference>
<dbReference type="AlphaFoldDB" id="A0A251X5Y0"/>
<dbReference type="EMBL" id="MSLT01000019">
    <property type="protein sequence ID" value="OUD12945.1"/>
    <property type="molecule type" value="Genomic_DNA"/>
</dbReference>
<dbReference type="PROSITE" id="PS51679">
    <property type="entry name" value="SAM_MT_C5"/>
    <property type="match status" value="1"/>
</dbReference>
<evidence type="ECO:0000313" key="9">
    <source>
        <dbReference type="EMBL" id="OUD12945.1"/>
    </source>
</evidence>
<dbReference type="NCBIfam" id="TIGR00675">
    <property type="entry name" value="dcm"/>
    <property type="match status" value="1"/>
</dbReference>
<dbReference type="InterPro" id="IPR050390">
    <property type="entry name" value="C5-Methyltransferase"/>
</dbReference>
<evidence type="ECO:0000256" key="3">
    <source>
        <dbReference type="ARBA" id="ARBA00022691"/>
    </source>
</evidence>
<dbReference type="PANTHER" id="PTHR10629:SF52">
    <property type="entry name" value="DNA (CYTOSINE-5)-METHYLTRANSFERASE 1"/>
    <property type="match status" value="1"/>
</dbReference>
<evidence type="ECO:0000256" key="7">
    <source>
        <dbReference type="RuleBase" id="RU000416"/>
    </source>
</evidence>
<dbReference type="GO" id="GO:0032259">
    <property type="term" value="P:methylation"/>
    <property type="evidence" value="ECO:0007669"/>
    <property type="project" value="UniProtKB-KW"/>
</dbReference>
<evidence type="ECO:0000256" key="4">
    <source>
        <dbReference type="ARBA" id="ARBA00022747"/>
    </source>
</evidence>
<comment type="catalytic activity">
    <reaction evidence="5 8">
        <text>a 2'-deoxycytidine in DNA + S-adenosyl-L-methionine = a 5-methyl-2'-deoxycytidine in DNA + S-adenosyl-L-homocysteine + H(+)</text>
        <dbReference type="Rhea" id="RHEA:13681"/>
        <dbReference type="Rhea" id="RHEA-COMP:11369"/>
        <dbReference type="Rhea" id="RHEA-COMP:11370"/>
        <dbReference type="ChEBI" id="CHEBI:15378"/>
        <dbReference type="ChEBI" id="CHEBI:57856"/>
        <dbReference type="ChEBI" id="CHEBI:59789"/>
        <dbReference type="ChEBI" id="CHEBI:85452"/>
        <dbReference type="ChEBI" id="CHEBI:85454"/>
        <dbReference type="EC" id="2.1.1.37"/>
    </reaction>
</comment>
<dbReference type="Gene3D" id="3.90.120.10">
    <property type="entry name" value="DNA Methylase, subunit A, domain 2"/>
    <property type="match status" value="1"/>
</dbReference>
<dbReference type="RefSeq" id="WP_086488884.1">
    <property type="nucleotide sequence ID" value="NZ_MSLT01000019.1"/>
</dbReference>
<evidence type="ECO:0000256" key="6">
    <source>
        <dbReference type="PROSITE-ProRule" id="PRU01016"/>
    </source>
</evidence>
<dbReference type="Pfam" id="PF00145">
    <property type="entry name" value="DNA_methylase"/>
    <property type="match status" value="1"/>
</dbReference>
<dbReference type="InterPro" id="IPR029063">
    <property type="entry name" value="SAM-dependent_MTases_sf"/>
</dbReference>
<dbReference type="Gene3D" id="3.40.50.150">
    <property type="entry name" value="Vaccinia Virus protein VP39"/>
    <property type="match status" value="1"/>
</dbReference>
<dbReference type="GO" id="GO:0003677">
    <property type="term" value="F:DNA binding"/>
    <property type="evidence" value="ECO:0007669"/>
    <property type="project" value="TreeGrafter"/>
</dbReference>
<proteinExistence type="inferred from homology"/>
<dbReference type="Proteomes" id="UP000194798">
    <property type="component" value="Unassembled WGS sequence"/>
</dbReference>
<keyword evidence="4" id="KW-0680">Restriction system</keyword>
<dbReference type="InterPro" id="IPR001525">
    <property type="entry name" value="C5_MeTfrase"/>
</dbReference>
<gene>
    <name evidence="9" type="ORF">TPSD3_12465</name>
</gene>
<comment type="caution">
    <text evidence="9">The sequence shown here is derived from an EMBL/GenBank/DDBJ whole genome shotgun (WGS) entry which is preliminary data.</text>
</comment>
<dbReference type="PRINTS" id="PR00105">
    <property type="entry name" value="C5METTRFRASE"/>
</dbReference>
<dbReference type="EC" id="2.1.1.37" evidence="8"/>
<keyword evidence="10" id="KW-1185">Reference proteome</keyword>